<name>A0ABQ9J4P9_9CUCU</name>
<dbReference type="EMBL" id="JAPWTJ010001257">
    <property type="protein sequence ID" value="KAJ8973008.1"/>
    <property type="molecule type" value="Genomic_DNA"/>
</dbReference>
<evidence type="ECO:0000313" key="1">
    <source>
        <dbReference type="EMBL" id="KAJ8973008.1"/>
    </source>
</evidence>
<proteinExistence type="predicted"/>
<organism evidence="1 2">
    <name type="scientific">Molorchus minor</name>
    <dbReference type="NCBI Taxonomy" id="1323400"/>
    <lineage>
        <taxon>Eukaryota</taxon>
        <taxon>Metazoa</taxon>
        <taxon>Ecdysozoa</taxon>
        <taxon>Arthropoda</taxon>
        <taxon>Hexapoda</taxon>
        <taxon>Insecta</taxon>
        <taxon>Pterygota</taxon>
        <taxon>Neoptera</taxon>
        <taxon>Endopterygota</taxon>
        <taxon>Coleoptera</taxon>
        <taxon>Polyphaga</taxon>
        <taxon>Cucujiformia</taxon>
        <taxon>Chrysomeloidea</taxon>
        <taxon>Cerambycidae</taxon>
        <taxon>Lamiinae</taxon>
        <taxon>Monochamini</taxon>
        <taxon>Molorchus</taxon>
    </lineage>
</organism>
<protein>
    <submittedName>
        <fullName evidence="1">Uncharacterized protein</fullName>
    </submittedName>
</protein>
<sequence>MIMVLVATSIYYLVASYHVALTIALVDSNAFIHAWKIAILCGQRGKSRVEGYDEKKWRLSHLKSCSEMDL</sequence>
<gene>
    <name evidence="1" type="ORF">NQ317_000397</name>
</gene>
<comment type="caution">
    <text evidence="1">The sequence shown here is derived from an EMBL/GenBank/DDBJ whole genome shotgun (WGS) entry which is preliminary data.</text>
</comment>
<reference evidence="1" key="1">
    <citation type="journal article" date="2023" name="Insect Mol. Biol.">
        <title>Genome sequencing provides insights into the evolution of gene families encoding plant cell wall-degrading enzymes in longhorned beetles.</title>
        <authorList>
            <person name="Shin N.R."/>
            <person name="Okamura Y."/>
            <person name="Kirsch R."/>
            <person name="Pauchet Y."/>
        </authorList>
    </citation>
    <scope>NUCLEOTIDE SEQUENCE</scope>
    <source>
        <strain evidence="1">MMC_N1</strain>
    </source>
</reference>
<accession>A0ABQ9J4P9</accession>
<keyword evidence="2" id="KW-1185">Reference proteome</keyword>
<evidence type="ECO:0000313" key="2">
    <source>
        <dbReference type="Proteomes" id="UP001162164"/>
    </source>
</evidence>
<dbReference type="Proteomes" id="UP001162164">
    <property type="component" value="Unassembled WGS sequence"/>
</dbReference>